<feature type="transmembrane region" description="Helical" evidence="1">
    <location>
        <begin position="31"/>
        <end position="50"/>
    </location>
</feature>
<gene>
    <name evidence="2" type="ORF">DI595_00505</name>
</gene>
<sequence>MMGHDSRKREGVRMAYDWSGNNTIQQRYDRIVLMVASVVAISLATGTIALRSQVEPQATINLAKQQRLASDTWHLRL</sequence>
<evidence type="ECO:0000313" key="2">
    <source>
        <dbReference type="EMBL" id="PZP54232.1"/>
    </source>
</evidence>
<name>A0A2W5HF87_9HYPH</name>
<protein>
    <submittedName>
        <fullName evidence="2">Uncharacterized protein</fullName>
    </submittedName>
</protein>
<dbReference type="EMBL" id="QFOL01000002">
    <property type="protein sequence ID" value="PZP54232.1"/>
    <property type="molecule type" value="Genomic_DNA"/>
</dbReference>
<dbReference type="Proteomes" id="UP000249769">
    <property type="component" value="Unassembled WGS sequence"/>
</dbReference>
<dbReference type="AlphaFoldDB" id="A0A2W5HF87"/>
<organism evidence="2 3">
    <name type="scientific">Agrobacterium fabrum</name>
    <dbReference type="NCBI Taxonomy" id="1176649"/>
    <lineage>
        <taxon>Bacteria</taxon>
        <taxon>Pseudomonadati</taxon>
        <taxon>Pseudomonadota</taxon>
        <taxon>Alphaproteobacteria</taxon>
        <taxon>Hyphomicrobiales</taxon>
        <taxon>Rhizobiaceae</taxon>
        <taxon>Rhizobium/Agrobacterium group</taxon>
        <taxon>Agrobacterium</taxon>
        <taxon>Agrobacterium tumefaciens complex</taxon>
    </lineage>
</organism>
<evidence type="ECO:0000313" key="3">
    <source>
        <dbReference type="Proteomes" id="UP000249769"/>
    </source>
</evidence>
<reference evidence="2 3" key="1">
    <citation type="submission" date="2017-08" db="EMBL/GenBank/DDBJ databases">
        <title>Infants hospitalized years apart are colonized by the same room-sourced microbial strains.</title>
        <authorList>
            <person name="Brooks B."/>
            <person name="Olm M.R."/>
            <person name="Firek B.A."/>
            <person name="Baker R."/>
            <person name="Thomas B.C."/>
            <person name="Morowitz M.J."/>
            <person name="Banfield J.F."/>
        </authorList>
    </citation>
    <scope>NUCLEOTIDE SEQUENCE [LARGE SCALE GENOMIC DNA]</scope>
    <source>
        <strain evidence="2">S2_009_000_R2_73</strain>
    </source>
</reference>
<keyword evidence="1" id="KW-1133">Transmembrane helix</keyword>
<comment type="caution">
    <text evidence="2">The sequence shown here is derived from an EMBL/GenBank/DDBJ whole genome shotgun (WGS) entry which is preliminary data.</text>
</comment>
<keyword evidence="1" id="KW-0472">Membrane</keyword>
<evidence type="ECO:0000256" key="1">
    <source>
        <dbReference type="SAM" id="Phobius"/>
    </source>
</evidence>
<keyword evidence="1" id="KW-0812">Transmembrane</keyword>
<proteinExistence type="predicted"/>
<accession>A0A2W5HF87</accession>